<dbReference type="InterPro" id="IPR003284">
    <property type="entry name" value="Sal_SpvB"/>
</dbReference>
<organism evidence="7 8">
    <name type="scientific">Burkholderia stabilis</name>
    <dbReference type="NCBI Taxonomy" id="95485"/>
    <lineage>
        <taxon>Bacteria</taxon>
        <taxon>Pseudomonadati</taxon>
        <taxon>Pseudomonadota</taxon>
        <taxon>Betaproteobacteria</taxon>
        <taxon>Burkholderiales</taxon>
        <taxon>Burkholderiaceae</taxon>
        <taxon>Burkholderia</taxon>
        <taxon>Burkholderia cepacia complex</taxon>
    </lineage>
</organism>
<evidence type="ECO:0000256" key="1">
    <source>
        <dbReference type="ARBA" id="ARBA00004613"/>
    </source>
</evidence>
<dbReference type="InterPro" id="IPR022045">
    <property type="entry name" value="TcdB_toxin_mid/N"/>
</dbReference>
<evidence type="ECO:0000259" key="6">
    <source>
        <dbReference type="Pfam" id="PF12256"/>
    </source>
</evidence>
<dbReference type="SUPFAM" id="SSF64438">
    <property type="entry name" value="CNF1/YfiH-like putative cysteine hydrolases"/>
    <property type="match status" value="1"/>
</dbReference>
<dbReference type="InterPro" id="IPR022385">
    <property type="entry name" value="Rhs_assc_core"/>
</dbReference>
<evidence type="ECO:0000259" key="4">
    <source>
        <dbReference type="Pfam" id="PF05785"/>
    </source>
</evidence>
<dbReference type="PANTHER" id="PTHR32305:SF15">
    <property type="entry name" value="PROTEIN RHSA-RELATED"/>
    <property type="match status" value="1"/>
</dbReference>
<feature type="domain" description="Cytotoxic necrotizing factor Rho-activating" evidence="4">
    <location>
        <begin position="2187"/>
        <end position="2443"/>
    </location>
</feature>
<dbReference type="GO" id="GO:0005576">
    <property type="term" value="C:extracellular region"/>
    <property type="evidence" value="ECO:0007669"/>
    <property type="project" value="UniProtKB-SubCell"/>
</dbReference>
<dbReference type="CDD" id="cd16834">
    <property type="entry name" value="CNF1-like"/>
    <property type="match status" value="1"/>
</dbReference>
<dbReference type="InterPro" id="IPR022044">
    <property type="entry name" value="TcdB_toxin_mid/C"/>
</dbReference>
<feature type="domain" description="Insecticide toxin TcdB middle/N-terminal" evidence="6">
    <location>
        <begin position="650"/>
        <end position="806"/>
    </location>
</feature>
<evidence type="ECO:0000256" key="3">
    <source>
        <dbReference type="ARBA" id="ARBA00023026"/>
    </source>
</evidence>
<dbReference type="Proteomes" id="UP000289650">
    <property type="component" value="Unassembled WGS sequence"/>
</dbReference>
<dbReference type="Gene3D" id="2.180.10.10">
    <property type="entry name" value="RHS repeat-associated core"/>
    <property type="match status" value="1"/>
</dbReference>
<evidence type="ECO:0000259" key="5">
    <source>
        <dbReference type="Pfam" id="PF12255"/>
    </source>
</evidence>
<dbReference type="NCBIfam" id="TIGR03696">
    <property type="entry name" value="Rhs_assc_core"/>
    <property type="match status" value="1"/>
</dbReference>
<sequence length="2459" mass="271849">MSTLPNATATAPLQVITAAFPKGGGAQPGMGQTVGPAGMSGAVQLSIPLPLPPVRLAPALALTYHSHQGNGPFGLGMALTLPSIARQTSQGTPSYEDGRDVFLFEDEELVPDAAPPTVLNDERLTRYHLRREARFDYLELHQPLTPVDRPAPAWWRVLRADGRCEVFGRCAAARTAALDRPEQVLEWHLEETVSPHGEHVYYSYKRETVATSTHVAYLKQVRFGNARADPAPWSTPAGFNPNTETWLFALVFDYGEHADLPQQGPPAWAASRQWRFRTDPFSRFDGGFEVRCQRLCRRIVLFHQLAALGTTPVAVRALELSFTTTSYLTQLSEVRQHGYRQTGWTPEQAELPPMALEYTRFDLNRARFRPLEAGLVGLNAGFYQVVDLYGEGIPGILYNDGQSYLYRRAQTVTPGANGLDVRYDVARPLSIPCGEMNATALMDITGDGTLDAMRTEPGMAGFFTRDGDQGWQRFIPFAAFPSEFLHPEALLADLSGDGLADLALIGPTSVRFFANRGRDGFAPPHRVDHGPDYLPVPPGGGQTLTAFADVLGSGQQHLVRIRYNEVTCWPNLGRGRFGAPRTLRLTLDREITAANFDPARVWLADIDGSGTADLLYLDHRTLYVHRNRSGNRFTLAQKLTLPDELQYTDLHQVSLVDLYGNGTSVLIISRLHPQPAHWVCDFSHGLKPHLLAGLNDNTGAQTRLAYTSSAHEWLDERQADPQARCRLPFPVSVLQRLEQVDEITLNALAQSFQYRRGYYDGEERQFRGFGLILHTDTPNPLGAAQRDAAGTPYIPAMQTRTWYHTGDPDSPGAVDGNVGGLSYNGDPLAATLAPLRIEQRDGQVIPLPAPGTPERRALLRALRGRVQREEVYGLDPDSGQAQTTPFSVMSLRYCVRQWQAAGQSASTPGAPAVLLAFVLESLGYNYEQMSTDPQWQQTVTLTVDTYGVPTKTVSLRYPRRARLMPPIMPLPEAVHVSDLQQDTFHVTETQLQVTHLTGPDLNTTGWRLGLPVESRDEVLVGVARPASENLVYSYEDLTKADGPLAGATRTLASWQQHLYANPHTGTAALPLAQATREGLVRQVRTAALSQVELRAAFNGLIPPAQLELLLTQLKGDLVKQAGFQWVGFEKIAAADDYFWNPGLTAEFDKLAQFYVVNQHTDPFGNKTVYQRDPLTLAPTQLTDARDNTTRIDYDPWSLLPQQIIDANETEHEVRYDPLGRVRLSNLRGTERAFTGSRTDTVGFGPLANTPPSVKTVEAALRDPAGALGNAAQAYFHADHSWMGALTEAGLRAVGLPDSEVQPVWQILLRQRLITSEGHVQARLHQLAKAGTPVPGLSDSDTQSAAVHRAVAAVSRVPVHAATLSAERYYREHIDDPVSRPTDPVIRIALDYVDGFGRPLQGKLKAEGGLSAIVEDDGKLKLDASSGQPVLEPSTERWLTQGHVVYNAKGLPRQQYQPYYLNRPAHITDPKLDQLSASDALYYDAPGRVVQLTKADGNQRTSQYQPWYRIETDEMGAPVATVHDGRGLAVRTVQRPPSGDTAADEVRITRHEYDAAGRLVSSSDPRFFRWQQAGETTLAGNERHRYALSGHALTRESRDAGWQVDLLDAGGALWRSYTARDHQWRREYDALRRLSAVWLASGMAPPERCTERLYYGDDPQIDAETARRANVRGRLVSHYDAAGLRAITSYSLAGGIREEQRRFLLQRDWESDWPATLPESARHLESNSETSRWQQTALGDELMLLDAAGHRHRCTWHVSGRPSGSWLQLSGGVEQVVVSALSYRADHQLLHEQAGNGVTSDFEYDPKTQRLSRAQTTRTASGRAATVLQDLRYTYDPVGNVTELEDRAVAVKYFRNQRVAAMRTYRYDWLYQLVRATGREHANAGQEGATLPLPGTPGALVNYTRTFEYDTAGNLTHTRHHGATPYVLELTVSVASNRAVAGARDVAGNVEAKFDAQGNPHRLGSDQPLTWSADNRLSRAVQLPRAGGEDDAERYGYGGDGRRVRKWSSQRAGTVTHQREVRYLPGLERRTDTATGEALEVVSSAVAGQTTMRCLHWRANRPGGLDNDTRRYSVNDHLGSSCLEYDQGGQRLSAEEYYPYGGTAVWLPKSQVEGNYKFVRYSGKERDVSGLYDYGYRHYAPWLARWLNPDPAGTVDGLNLYRMVRNNPICFRDMDGRIRELSQAINSSRLKRGHISVLSDKGLLVGSGEAETDLDFMIHRHDSVDTMTTTIPLKNELVKKGGAFYGAISIFNGSQVTSTETGSGAIGAYWGSHLLDSSITGINVVNGMSGTVGIRIPFANIHTNRPIIVTSGALSGCTMIYTVDDESFYAIHTGQKPGDDEWKTGREGIVSTFNSYRSLSGKPIAPISSRHNNSLVELFSDNIATSISYLGKTGTKIETEHERVKLFDYNKATGPAPRAGYTYALLARTESHLKIKTISEDVSIRNRKLIKLASLTTRLI</sequence>
<proteinExistence type="predicted"/>
<evidence type="ECO:0000313" key="8">
    <source>
        <dbReference type="Proteomes" id="UP000289650"/>
    </source>
</evidence>
<gene>
    <name evidence="7" type="ORF">D1006_39605</name>
</gene>
<dbReference type="Gene3D" id="3.60.100.10">
    <property type="entry name" value="Cytotoxic necrotizing factor, Rho-activating domain"/>
    <property type="match status" value="1"/>
</dbReference>
<reference evidence="7 8" key="1">
    <citation type="submission" date="2018-08" db="EMBL/GenBank/DDBJ databases">
        <title>Mountain-cultivated ginseng endophyte, Burkholderia stabilis and its activity against ginseng root rot disease.</title>
        <authorList>
            <person name="Tapan Kumar M."/>
            <person name="Bae H."/>
            <person name="Shanmugam G."/>
            <person name="Jeon J."/>
        </authorList>
    </citation>
    <scope>NUCLEOTIDE SEQUENCE [LARGE SCALE GENOMIC DNA]</scope>
    <source>
        <strain evidence="7 8">EB159</strain>
    </source>
</reference>
<dbReference type="Pfam" id="PF03534">
    <property type="entry name" value="SpvB"/>
    <property type="match status" value="1"/>
</dbReference>
<dbReference type="InterPro" id="IPR037040">
    <property type="entry name" value="CNF_Rho-act_sf"/>
</dbReference>
<dbReference type="PANTHER" id="PTHR32305">
    <property type="match status" value="1"/>
</dbReference>
<dbReference type="SUPFAM" id="SSF69318">
    <property type="entry name" value="Integrin alpha N-terminal domain"/>
    <property type="match status" value="1"/>
</dbReference>
<dbReference type="InterPro" id="IPR028994">
    <property type="entry name" value="Integrin_alpha_N"/>
</dbReference>
<name>A0A4Q2A5M0_9BURK</name>
<dbReference type="InterPro" id="IPR008430">
    <property type="entry name" value="CNF_Rho-act"/>
</dbReference>
<feature type="domain" description="Insecticide toxin TcdB middle/C-terminal" evidence="5">
    <location>
        <begin position="858"/>
        <end position="1005"/>
    </location>
</feature>
<accession>A0A4Q2A5M0</accession>
<dbReference type="Pfam" id="PF12256">
    <property type="entry name" value="TcdB_toxin_midN"/>
    <property type="match status" value="1"/>
</dbReference>
<dbReference type="EMBL" id="QWEX01000004">
    <property type="protein sequence ID" value="RXV64447.1"/>
    <property type="molecule type" value="Genomic_DNA"/>
</dbReference>
<comment type="caution">
    <text evidence="7">The sequence shown here is derived from an EMBL/GenBank/DDBJ whole genome shotgun (WGS) entry which is preliminary data.</text>
</comment>
<dbReference type="RefSeq" id="WP_129518544.1">
    <property type="nucleotide sequence ID" value="NZ_QWEX01000004.1"/>
</dbReference>
<dbReference type="Pfam" id="PF05785">
    <property type="entry name" value="CNF1"/>
    <property type="match status" value="1"/>
</dbReference>
<keyword evidence="2" id="KW-0964">Secreted</keyword>
<dbReference type="Pfam" id="PF12255">
    <property type="entry name" value="TcdB_toxin_midC"/>
    <property type="match status" value="1"/>
</dbReference>
<keyword evidence="3" id="KW-0843">Virulence</keyword>
<dbReference type="PRINTS" id="PR01341">
    <property type="entry name" value="SALSPVBPROT"/>
</dbReference>
<evidence type="ECO:0000256" key="2">
    <source>
        <dbReference type="ARBA" id="ARBA00022525"/>
    </source>
</evidence>
<protein>
    <submittedName>
        <fullName evidence="7">Toxin</fullName>
    </submittedName>
</protein>
<dbReference type="OrthoDB" id="5445630at2"/>
<dbReference type="InterPro" id="IPR050708">
    <property type="entry name" value="T6SS_VgrG/RHS"/>
</dbReference>
<comment type="subcellular location">
    <subcellularLocation>
        <location evidence="1">Secreted</location>
    </subcellularLocation>
</comment>
<dbReference type="InterPro" id="IPR011324">
    <property type="entry name" value="Cytotoxic_necrot_fac-like_cat"/>
</dbReference>
<dbReference type="GO" id="GO:0005737">
    <property type="term" value="C:cytoplasm"/>
    <property type="evidence" value="ECO:0007669"/>
    <property type="project" value="InterPro"/>
</dbReference>
<evidence type="ECO:0000313" key="7">
    <source>
        <dbReference type="EMBL" id="RXV64447.1"/>
    </source>
</evidence>